<feature type="signal peptide" evidence="2">
    <location>
        <begin position="1"/>
        <end position="30"/>
    </location>
</feature>
<dbReference type="InterPro" id="IPR002048">
    <property type="entry name" value="EF_hand_dom"/>
</dbReference>
<organism evidence="4 5">
    <name type="scientific">Pseudoxanthomonas japonensis</name>
    <dbReference type="NCBI Taxonomy" id="69284"/>
    <lineage>
        <taxon>Bacteria</taxon>
        <taxon>Pseudomonadati</taxon>
        <taxon>Pseudomonadota</taxon>
        <taxon>Gammaproteobacteria</taxon>
        <taxon>Lysobacterales</taxon>
        <taxon>Lysobacteraceae</taxon>
        <taxon>Pseudoxanthomonas</taxon>
    </lineage>
</organism>
<dbReference type="Pfam" id="PF13202">
    <property type="entry name" value="EF-hand_5"/>
    <property type="match status" value="2"/>
</dbReference>
<feature type="region of interest" description="Disordered" evidence="1">
    <location>
        <begin position="29"/>
        <end position="74"/>
    </location>
</feature>
<name>A0ABQ6ZIP9_9GAMM</name>
<evidence type="ECO:0000256" key="2">
    <source>
        <dbReference type="SAM" id="SignalP"/>
    </source>
</evidence>
<evidence type="ECO:0000313" key="5">
    <source>
        <dbReference type="Proteomes" id="UP000781710"/>
    </source>
</evidence>
<dbReference type="Proteomes" id="UP000781710">
    <property type="component" value="Unassembled WGS sequence"/>
</dbReference>
<keyword evidence="5" id="KW-1185">Reference proteome</keyword>
<dbReference type="InterPro" id="IPR011992">
    <property type="entry name" value="EF-hand-dom_pair"/>
</dbReference>
<reference evidence="4 5" key="1">
    <citation type="submission" date="2017-10" db="EMBL/GenBank/DDBJ databases">
        <title>Whole genome sequencing of members of genus Pseudoxanthomonas.</title>
        <authorList>
            <person name="Kumar S."/>
            <person name="Bansal K."/>
            <person name="Kaur A."/>
            <person name="Patil P."/>
            <person name="Sharma S."/>
            <person name="Patil P.B."/>
        </authorList>
    </citation>
    <scope>NUCLEOTIDE SEQUENCE [LARGE SCALE GENOMIC DNA]</scope>
    <source>
        <strain evidence="4 5">DSM 17109</strain>
    </source>
</reference>
<evidence type="ECO:0000259" key="3">
    <source>
        <dbReference type="PROSITE" id="PS50222"/>
    </source>
</evidence>
<keyword evidence="2" id="KW-0732">Signal</keyword>
<comment type="caution">
    <text evidence="4">The sequence shown here is derived from an EMBL/GenBank/DDBJ whole genome shotgun (WGS) entry which is preliminary data.</text>
</comment>
<dbReference type="Gene3D" id="1.10.238.10">
    <property type="entry name" value="EF-hand"/>
    <property type="match status" value="1"/>
</dbReference>
<dbReference type="EMBL" id="PDWW01000006">
    <property type="protein sequence ID" value="KAF1725940.1"/>
    <property type="molecule type" value="Genomic_DNA"/>
</dbReference>
<dbReference type="RefSeq" id="WP_162337213.1">
    <property type="nucleotide sequence ID" value="NZ_CP171632.1"/>
</dbReference>
<dbReference type="PROSITE" id="PS00018">
    <property type="entry name" value="EF_HAND_1"/>
    <property type="match status" value="1"/>
</dbReference>
<feature type="compositionally biased region" description="Low complexity" evidence="1">
    <location>
        <begin position="40"/>
        <end position="56"/>
    </location>
</feature>
<evidence type="ECO:0000313" key="4">
    <source>
        <dbReference type="EMBL" id="KAF1725940.1"/>
    </source>
</evidence>
<proteinExistence type="predicted"/>
<dbReference type="InterPro" id="IPR018247">
    <property type="entry name" value="EF_Hand_1_Ca_BS"/>
</dbReference>
<dbReference type="SUPFAM" id="SSF47473">
    <property type="entry name" value="EF-hand"/>
    <property type="match status" value="1"/>
</dbReference>
<sequence length="108" mass="11197">MKTKTVTKELPLLGVAVAAMLLALTPLAGAQSQAEDAARRAGTPATTTTKPTTAPRPFDELDQNADGVISKDEAAVDPPLAQVFGTLDKDADGRLTPEEYAVHAQGTP</sequence>
<evidence type="ECO:0000256" key="1">
    <source>
        <dbReference type="SAM" id="MobiDB-lite"/>
    </source>
</evidence>
<feature type="chain" id="PRO_5045676847" description="EF-hand domain-containing protein" evidence="2">
    <location>
        <begin position="31"/>
        <end position="108"/>
    </location>
</feature>
<dbReference type="PROSITE" id="PS50222">
    <property type="entry name" value="EF_HAND_2"/>
    <property type="match status" value="1"/>
</dbReference>
<feature type="domain" description="EF-hand" evidence="3">
    <location>
        <begin position="75"/>
        <end position="108"/>
    </location>
</feature>
<gene>
    <name evidence="4" type="ORF">CSC78_06560</name>
</gene>
<protein>
    <recommendedName>
        <fullName evidence="3">EF-hand domain-containing protein</fullName>
    </recommendedName>
</protein>
<accession>A0ABQ6ZIP9</accession>